<dbReference type="Pfam" id="PF00808">
    <property type="entry name" value="CBFD_NFYB_HMF"/>
    <property type="match status" value="1"/>
</dbReference>
<dbReference type="GO" id="GO:0016251">
    <property type="term" value="F:RNA polymerase II general transcription initiation factor activity"/>
    <property type="evidence" value="ECO:0007669"/>
    <property type="project" value="TreeGrafter"/>
</dbReference>
<dbReference type="GO" id="GO:0001046">
    <property type="term" value="F:core promoter sequence-specific DNA binding"/>
    <property type="evidence" value="ECO:0007669"/>
    <property type="project" value="TreeGrafter"/>
</dbReference>
<evidence type="ECO:0000256" key="2">
    <source>
        <dbReference type="ARBA" id="ARBA00023242"/>
    </source>
</evidence>
<dbReference type="Gene3D" id="1.10.20.10">
    <property type="entry name" value="Histone, subunit A"/>
    <property type="match status" value="1"/>
</dbReference>
<dbReference type="PANTHER" id="PTHR10252:SF98">
    <property type="entry name" value="TRANSCRIPTION FACTOR CBF_NF-Y_ARCHAEAL HISTONE DOMAIN-CONTAINING PROTEIN"/>
    <property type="match status" value="1"/>
</dbReference>
<comment type="caution">
    <text evidence="4">The sequence shown here is derived from an EMBL/GenBank/DDBJ whole genome shotgun (WGS) entry which is preliminary data.</text>
</comment>
<sequence length="212" mass="24041">MHADEDVGKIAMAVPLLVSKALELFLQDLCDRTYEITLMKGAKTMNSSHLEIIGKVPDLGGLDAAGEELNVPKKRKVDDDDEPKKSRMHETFHVLAVEEDAVAAEEEGIEQQGERMLHIMESLKMTQTFLTWMRMETLSHPSLIANSNREIDEELGWSLFEIDDEPRADSIPENKDKYPGWLLTEIEKMAIDPVLIANSNREIDDEDYDEEG</sequence>
<proteinExistence type="predicted"/>
<dbReference type="InterPro" id="IPR009072">
    <property type="entry name" value="Histone-fold"/>
</dbReference>
<protein>
    <recommendedName>
        <fullName evidence="3">Transcription factor CBF/NF-Y/archaeal histone domain-containing protein</fullName>
    </recommendedName>
</protein>
<dbReference type="CDD" id="cd22906">
    <property type="entry name" value="HFD_DRAP1"/>
    <property type="match status" value="1"/>
</dbReference>
<evidence type="ECO:0000313" key="5">
    <source>
        <dbReference type="Proteomes" id="UP000436088"/>
    </source>
</evidence>
<keyword evidence="2" id="KW-0539">Nucleus</keyword>
<keyword evidence="5" id="KW-1185">Reference proteome</keyword>
<evidence type="ECO:0000313" key="4">
    <source>
        <dbReference type="EMBL" id="KAE8656703.1"/>
    </source>
</evidence>
<reference evidence="4" key="1">
    <citation type="submission" date="2019-09" db="EMBL/GenBank/DDBJ databases">
        <title>Draft genome information of white flower Hibiscus syriacus.</title>
        <authorList>
            <person name="Kim Y.-M."/>
        </authorList>
    </citation>
    <scope>NUCLEOTIDE SEQUENCE [LARGE SCALE GENOMIC DNA]</scope>
    <source>
        <strain evidence="4">YM2019G1</strain>
    </source>
</reference>
<dbReference type="GO" id="GO:0046982">
    <property type="term" value="F:protein heterodimerization activity"/>
    <property type="evidence" value="ECO:0007669"/>
    <property type="project" value="InterPro"/>
</dbReference>
<dbReference type="SUPFAM" id="SSF47113">
    <property type="entry name" value="Histone-fold"/>
    <property type="match status" value="1"/>
</dbReference>
<dbReference type="InterPro" id="IPR050568">
    <property type="entry name" value="Transcr_DNA_Rep_Reg"/>
</dbReference>
<accession>A0A6A2WE58</accession>
<dbReference type="Proteomes" id="UP000436088">
    <property type="component" value="Unassembled WGS sequence"/>
</dbReference>
<feature type="domain" description="Transcription factor CBF/NF-Y/archaeal histone" evidence="3">
    <location>
        <begin position="1"/>
        <end position="51"/>
    </location>
</feature>
<evidence type="ECO:0000256" key="1">
    <source>
        <dbReference type="ARBA" id="ARBA00004123"/>
    </source>
</evidence>
<comment type="subcellular location">
    <subcellularLocation>
        <location evidence="1">Nucleus</location>
    </subcellularLocation>
</comment>
<dbReference type="AlphaFoldDB" id="A0A6A2WE58"/>
<name>A0A6A2WE58_HIBSY</name>
<dbReference type="PANTHER" id="PTHR10252">
    <property type="entry name" value="HISTONE-LIKE TRANSCRIPTION FACTOR CCAAT-RELATED"/>
    <property type="match status" value="1"/>
</dbReference>
<dbReference type="EMBL" id="VEPZ02001762">
    <property type="protein sequence ID" value="KAE8656703.1"/>
    <property type="molecule type" value="Genomic_DNA"/>
</dbReference>
<organism evidence="4 5">
    <name type="scientific">Hibiscus syriacus</name>
    <name type="common">Rose of Sharon</name>
    <dbReference type="NCBI Taxonomy" id="106335"/>
    <lineage>
        <taxon>Eukaryota</taxon>
        <taxon>Viridiplantae</taxon>
        <taxon>Streptophyta</taxon>
        <taxon>Embryophyta</taxon>
        <taxon>Tracheophyta</taxon>
        <taxon>Spermatophyta</taxon>
        <taxon>Magnoliopsida</taxon>
        <taxon>eudicotyledons</taxon>
        <taxon>Gunneridae</taxon>
        <taxon>Pentapetalae</taxon>
        <taxon>rosids</taxon>
        <taxon>malvids</taxon>
        <taxon>Malvales</taxon>
        <taxon>Malvaceae</taxon>
        <taxon>Malvoideae</taxon>
        <taxon>Hibiscus</taxon>
    </lineage>
</organism>
<dbReference type="InterPro" id="IPR003958">
    <property type="entry name" value="CBFA_NFYB_domain"/>
</dbReference>
<gene>
    <name evidence="4" type="ORF">F3Y22_tig00116997pilonHSYRG00194</name>
</gene>
<evidence type="ECO:0000259" key="3">
    <source>
        <dbReference type="Pfam" id="PF00808"/>
    </source>
</evidence>
<dbReference type="GO" id="GO:0005634">
    <property type="term" value="C:nucleus"/>
    <property type="evidence" value="ECO:0007669"/>
    <property type="project" value="UniProtKB-SubCell"/>
</dbReference>